<evidence type="ECO:0000259" key="1">
    <source>
        <dbReference type="Pfam" id="PF18930"/>
    </source>
</evidence>
<protein>
    <recommendedName>
        <fullName evidence="1">DUF5679 domain-containing protein</fullName>
    </recommendedName>
</protein>
<reference evidence="2" key="1">
    <citation type="journal article" date="2020" name="Nature">
        <title>Giant virus diversity and host interactions through global metagenomics.</title>
        <authorList>
            <person name="Schulz F."/>
            <person name="Roux S."/>
            <person name="Paez-Espino D."/>
            <person name="Jungbluth S."/>
            <person name="Walsh D.A."/>
            <person name="Denef V.J."/>
            <person name="McMahon K.D."/>
            <person name="Konstantinidis K.T."/>
            <person name="Eloe-Fadrosh E.A."/>
            <person name="Kyrpides N.C."/>
            <person name="Woyke T."/>
        </authorList>
    </citation>
    <scope>NUCLEOTIDE SEQUENCE</scope>
    <source>
        <strain evidence="2">GVMAG-M-3300023179-2</strain>
    </source>
</reference>
<dbReference type="EMBL" id="MN739815">
    <property type="protein sequence ID" value="QHT27204.1"/>
    <property type="molecule type" value="Genomic_DNA"/>
</dbReference>
<name>A0A6C0EDM4_9ZZZZ</name>
<dbReference type="InterPro" id="IPR044044">
    <property type="entry name" value="DUF5679"/>
</dbReference>
<dbReference type="Pfam" id="PF18930">
    <property type="entry name" value="DUF5679"/>
    <property type="match status" value="1"/>
</dbReference>
<feature type="domain" description="DUF5679" evidence="1">
    <location>
        <begin position="11"/>
        <end position="49"/>
    </location>
</feature>
<accession>A0A6C0EDM4</accession>
<dbReference type="AlphaFoldDB" id="A0A6C0EDM4"/>
<proteinExistence type="predicted"/>
<organism evidence="2">
    <name type="scientific">viral metagenome</name>
    <dbReference type="NCBI Taxonomy" id="1070528"/>
    <lineage>
        <taxon>unclassified sequences</taxon>
        <taxon>metagenomes</taxon>
        <taxon>organismal metagenomes</taxon>
    </lineage>
</organism>
<sequence length="62" mass="7083">MENQNQVYQAYCVKCKKKVEINNGTIKTNKKAIRYIQGNCSCGTKVNRFIKKDTKLDPVGTQ</sequence>
<evidence type="ECO:0000313" key="2">
    <source>
        <dbReference type="EMBL" id="QHT27204.1"/>
    </source>
</evidence>